<accession>A0A7R9TEM6</accession>
<reference evidence="2" key="1">
    <citation type="submission" date="2021-01" db="EMBL/GenBank/DDBJ databases">
        <authorList>
            <person name="Corre E."/>
            <person name="Pelletier E."/>
            <person name="Niang G."/>
            <person name="Scheremetjew M."/>
            <person name="Finn R."/>
            <person name="Kale V."/>
            <person name="Holt S."/>
            <person name="Cochrane G."/>
            <person name="Meng A."/>
            <person name="Brown T."/>
            <person name="Cohen L."/>
        </authorList>
    </citation>
    <scope>NUCLEOTIDE SEQUENCE</scope>
    <source>
        <strain evidence="2">RCC1614</strain>
    </source>
</reference>
<organism evidence="2">
    <name type="scientific">Micromonas pusilla</name>
    <name type="common">Picoplanktonic green alga</name>
    <name type="synonym">Chromulina pusilla</name>
    <dbReference type="NCBI Taxonomy" id="38833"/>
    <lineage>
        <taxon>Eukaryota</taxon>
        <taxon>Viridiplantae</taxon>
        <taxon>Chlorophyta</taxon>
        <taxon>Mamiellophyceae</taxon>
        <taxon>Mamiellales</taxon>
        <taxon>Mamiellaceae</taxon>
        <taxon>Micromonas</taxon>
    </lineage>
</organism>
<proteinExistence type="predicted"/>
<evidence type="ECO:0000313" key="2">
    <source>
        <dbReference type="EMBL" id="CAD8232527.1"/>
    </source>
</evidence>
<protein>
    <submittedName>
        <fullName evidence="2">Uncharacterized protein</fullName>
    </submittedName>
</protein>
<name>A0A7R9TEM6_MICPS</name>
<dbReference type="AlphaFoldDB" id="A0A7R9TEM6"/>
<sequence>MYGEAQPPLASDDELEDDPFVFDLDDEKLAEEYAAALHVPFVVIMSGHNRRCCLAAEIGDSCAPRLDDIRRVTPLEDDSRAARLDEKYPQSQDQDVTSRGSFSYTNADMLQMGFKKVKRPPEKDLFPPAMPDCLPPATPDEEDDDRMSLSYGMDVDDIPPVDSAGVATTARGKRRREDAPSPGQRSSEAQRLDAPAVKPVTRPSRTTKPIERFGFDDHATGASRAIPASAGRVPGTSAPGGLAASAPRGRATPAPRGRATPARRVPDASAPRGRAAPAPESESVEDEEAARFNAGIICRAVERRNHDDGQRVKEQRTPVDVKHRAEEALELAAVVEAARVVKENADFEAVRKATLEERAEFDLNPPSEAAYLKRVKQEHKKECDDARVRAEAGGAVTMPPREALQILFHLIKGHLERLQVLAIPWRGIAMVSLQYKRPLPRCFPATQLALVIPAIANLLRDYPWIDTLADIGYFTGAMFSDAGMDCSGNFVLASTNREFPWRLRANLPGLNWNDGGDPDDRVSGRWDAEGVYVHTTKCSNGTPSEKHRVVSPPQSWVHVWDWYPEMQCHQMGSKRLPRSYVDDPLDREFMMSALTATPAAIDGLVVGDTTCDDTRVQHHLNDFTVREHEFISEWLGRVFWRDGTTGEIIHGGFPVRRRHTRNDEHLLEMYSDILEENGYLALHSSTVRTHRNRLVDLLLTAPRALVLAYAHKVACVEDIDWMKRADEWRASGASYDHIVRELYLIRVFSFEEIQEAVQKHTKMLFDRRFLYEKLGSLGLVRPAHRTCEKTGNDERTKLNRCNVRDVNVVIQKVREGGNDAVSFGGLDEGGEASIQHWLKWIAPVFERQGYVIDHKRYRAIVPSGMIGSKTDWTEEEIRDQELFVVHCKTFENNMPPLLELPGEAEHREHFKNWISAPEKSDCAKLVSLPYWIRARRDTNTTKLGFQCTLPDGTTKSTVFQTVKRALRFVRSEKYPNEYVQEAQQLGLRGQ</sequence>
<dbReference type="EMBL" id="HBDY01004399">
    <property type="protein sequence ID" value="CAD8232527.1"/>
    <property type="molecule type" value="Transcribed_RNA"/>
</dbReference>
<feature type="region of interest" description="Disordered" evidence="1">
    <location>
        <begin position="119"/>
        <end position="288"/>
    </location>
</feature>
<feature type="compositionally biased region" description="Low complexity" evidence="1">
    <location>
        <begin position="243"/>
        <end position="281"/>
    </location>
</feature>
<feature type="compositionally biased region" description="Basic and acidic residues" evidence="1">
    <location>
        <begin position="208"/>
        <end position="219"/>
    </location>
</feature>
<feature type="region of interest" description="Disordered" evidence="1">
    <location>
        <begin position="77"/>
        <end position="100"/>
    </location>
</feature>
<feature type="compositionally biased region" description="Pro residues" evidence="1">
    <location>
        <begin position="128"/>
        <end position="138"/>
    </location>
</feature>
<feature type="compositionally biased region" description="Basic and acidic residues" evidence="1">
    <location>
        <begin position="77"/>
        <end position="88"/>
    </location>
</feature>
<evidence type="ECO:0000256" key="1">
    <source>
        <dbReference type="SAM" id="MobiDB-lite"/>
    </source>
</evidence>
<gene>
    <name evidence="2" type="ORF">MPUS1402_LOCUS3326</name>
</gene>
<feature type="compositionally biased region" description="Polar residues" evidence="1">
    <location>
        <begin position="89"/>
        <end position="100"/>
    </location>
</feature>